<proteinExistence type="predicted"/>
<feature type="domain" description="Ig-like" evidence="3">
    <location>
        <begin position="284"/>
        <end position="371"/>
    </location>
</feature>
<dbReference type="PROSITE" id="PS50835">
    <property type="entry name" value="IG_LIKE"/>
    <property type="match status" value="3"/>
</dbReference>
<evidence type="ECO:0000256" key="2">
    <source>
        <dbReference type="ARBA" id="ARBA00023157"/>
    </source>
</evidence>
<dbReference type="Pfam" id="PF13927">
    <property type="entry name" value="Ig_3"/>
    <property type="match status" value="2"/>
</dbReference>
<keyword evidence="1" id="KW-0677">Repeat</keyword>
<feature type="domain" description="Ig-like" evidence="3">
    <location>
        <begin position="81"/>
        <end position="181"/>
    </location>
</feature>
<dbReference type="SMART" id="SM00409">
    <property type="entry name" value="IG"/>
    <property type="match status" value="3"/>
</dbReference>
<dbReference type="InterPro" id="IPR036179">
    <property type="entry name" value="Ig-like_dom_sf"/>
</dbReference>
<evidence type="ECO:0000313" key="5">
    <source>
        <dbReference type="Proteomes" id="UP000837857"/>
    </source>
</evidence>
<dbReference type="InterPro" id="IPR013098">
    <property type="entry name" value="Ig_I-set"/>
</dbReference>
<dbReference type="InterPro" id="IPR013783">
    <property type="entry name" value="Ig-like_fold"/>
</dbReference>
<feature type="non-terminal residue" evidence="4">
    <location>
        <position position="1"/>
    </location>
</feature>
<dbReference type="Proteomes" id="UP000837857">
    <property type="component" value="Chromosome 28"/>
</dbReference>
<dbReference type="CDD" id="cd00063">
    <property type="entry name" value="FN3"/>
    <property type="match status" value="1"/>
</dbReference>
<evidence type="ECO:0000259" key="3">
    <source>
        <dbReference type="PROSITE" id="PS50835"/>
    </source>
</evidence>
<evidence type="ECO:0000256" key="1">
    <source>
        <dbReference type="ARBA" id="ARBA00022737"/>
    </source>
</evidence>
<dbReference type="PANTHER" id="PTHR44170">
    <property type="entry name" value="PROTEIN SIDEKICK"/>
    <property type="match status" value="1"/>
</dbReference>
<dbReference type="PANTHER" id="PTHR44170:SF1">
    <property type="entry name" value="CELL ADHESION MOLECULE-RELATED_DOWN-REGULATED BY ONCOGENES"/>
    <property type="match status" value="1"/>
</dbReference>
<dbReference type="Gene3D" id="2.60.40.10">
    <property type="entry name" value="Immunoglobulins"/>
    <property type="match status" value="3"/>
</dbReference>
<name>A0ABN8IQ52_9NEOP</name>
<keyword evidence="2" id="KW-1015">Disulfide bond</keyword>
<protein>
    <recommendedName>
        <fullName evidence="3">Ig-like domain-containing protein</fullName>
    </recommendedName>
</protein>
<dbReference type="SMART" id="SM00408">
    <property type="entry name" value="IGc2"/>
    <property type="match status" value="3"/>
</dbReference>
<dbReference type="InterPro" id="IPR007110">
    <property type="entry name" value="Ig-like_dom"/>
</dbReference>
<dbReference type="Pfam" id="PF07679">
    <property type="entry name" value="I-set"/>
    <property type="match status" value="1"/>
</dbReference>
<dbReference type="InterPro" id="IPR003599">
    <property type="entry name" value="Ig_sub"/>
</dbReference>
<dbReference type="InterPro" id="IPR003961">
    <property type="entry name" value="FN3_dom"/>
</dbReference>
<dbReference type="EMBL" id="OW152840">
    <property type="protein sequence ID" value="CAH2061782.1"/>
    <property type="molecule type" value="Genomic_DNA"/>
</dbReference>
<reference evidence="4" key="1">
    <citation type="submission" date="2022-03" db="EMBL/GenBank/DDBJ databases">
        <authorList>
            <person name="Martin H S."/>
        </authorList>
    </citation>
    <scope>NUCLEOTIDE SEQUENCE</scope>
</reference>
<dbReference type="InterPro" id="IPR003598">
    <property type="entry name" value="Ig_sub2"/>
</dbReference>
<keyword evidence="5" id="KW-1185">Reference proteome</keyword>
<gene>
    <name evidence="4" type="ORF">IPOD504_LOCUS11448</name>
</gene>
<evidence type="ECO:0000313" key="4">
    <source>
        <dbReference type="EMBL" id="CAH2061782.1"/>
    </source>
</evidence>
<accession>A0ABN8IQ52</accession>
<organism evidence="4 5">
    <name type="scientific">Iphiclides podalirius</name>
    <name type="common">scarce swallowtail</name>
    <dbReference type="NCBI Taxonomy" id="110791"/>
    <lineage>
        <taxon>Eukaryota</taxon>
        <taxon>Metazoa</taxon>
        <taxon>Ecdysozoa</taxon>
        <taxon>Arthropoda</taxon>
        <taxon>Hexapoda</taxon>
        <taxon>Insecta</taxon>
        <taxon>Pterygota</taxon>
        <taxon>Neoptera</taxon>
        <taxon>Endopterygota</taxon>
        <taxon>Lepidoptera</taxon>
        <taxon>Glossata</taxon>
        <taxon>Ditrysia</taxon>
        <taxon>Papilionoidea</taxon>
        <taxon>Papilionidae</taxon>
        <taxon>Papilioninae</taxon>
        <taxon>Iphiclides</taxon>
    </lineage>
</organism>
<dbReference type="CDD" id="cd00096">
    <property type="entry name" value="Ig"/>
    <property type="match status" value="2"/>
</dbReference>
<sequence length="509" mass="56648">MALPINIHEACCDRHAVFPWPICIPEASQDRRRAALTICDKKARHSMHRRQSDDYDVLSDAAIDDEAQNDGDGGNDADEEPEVSAVILTQPSHYNVTIGRSVRLECKVSPAEGAVVQWTKNGTMYFFGTMKTQDQVATSYTQDKRISIPANSTDLLIRDVTLADSDTYKCQVLQTNRAEVEHTLNILEAPKIVKFSASNDGQVVEGSDLLLTCTAGGSPPPQIIWSRDTGNGNERLQEKDGEFSINSLYIKSVKPSDAGKYYCYAFNGLGNKQSEITVVVKSKPRVQVHRNLINSAINVEAVLQCYVHDATPAHIRWYKDGLLIEDSSSQFSISTHGHHSNLTVTPTSDGDFGTFTCEADNELGKHNRSIELVQNPVVEGLDVDGPKLSWTIHSHQPLELIELQLRQMSGDGQWKTLNVPVPDARTHEYEIIYPLSDQDLEPGKYEATVKVKNKKSWSQHTPPAFVEIEAQPQYIQHASVYRGNSAHSIRPMFFSAISTGLMYLLVRTL</sequence>
<dbReference type="SUPFAM" id="SSF48726">
    <property type="entry name" value="Immunoglobulin"/>
    <property type="match status" value="3"/>
</dbReference>
<feature type="domain" description="Ig-like" evidence="3">
    <location>
        <begin position="190"/>
        <end position="279"/>
    </location>
</feature>